<proteinExistence type="predicted"/>
<dbReference type="RefSeq" id="WP_227476218.1">
    <property type="nucleotide sequence ID" value="NZ_JAFMPT010000004.1"/>
</dbReference>
<reference evidence="3" key="2">
    <citation type="submission" date="2023-07" db="EMBL/GenBank/DDBJ databases">
        <title>Genome of Winogradskyella sp. E313.</title>
        <authorList>
            <person name="Zhou Y."/>
        </authorList>
    </citation>
    <scope>NUCLEOTIDE SEQUENCE [LARGE SCALE GENOMIC DNA]</scope>
    <source>
        <strain evidence="3">E313</strain>
    </source>
</reference>
<name>A0ABS8EL02_9FLAO</name>
<sequence>MKLIEQHKAFIITFLLTGIVVFGMFSVHLTKKNEFIAESLYEIEPKTEEELKEELAKIEDLNAPSTNKAFNEDQEFKELMKNFKMVSSNDFEKTTEAIEAPKANDIEEELTTNSSYTSNNSYALKASETESYNKLKEKLKKRTDNKDLTEEHAKGNSTLTYSLKDRTLLNYNTPRYLCERNGKIVVSIKVNEKGDVIDASVNGASNSDNQCLIDHAIDYAKSVRFNTSDRRNQIGTITFLFKGKK</sequence>
<reference evidence="3" key="1">
    <citation type="submission" date="2021-03" db="EMBL/GenBank/DDBJ databases">
        <title>Genome of Cognatishimia sp. F0-27.</title>
        <authorList>
            <person name="Ping X."/>
        </authorList>
    </citation>
    <scope>NUCLEOTIDE SEQUENCE [LARGE SCALE GENOMIC DNA]</scope>
    <source>
        <strain evidence="3">E313</strain>
    </source>
</reference>
<keyword evidence="1" id="KW-0812">Transmembrane</keyword>
<keyword evidence="1" id="KW-0472">Membrane</keyword>
<organism evidence="2 3">
    <name type="scientific">Winogradskyella immobilis</name>
    <dbReference type="NCBI Taxonomy" id="2816852"/>
    <lineage>
        <taxon>Bacteria</taxon>
        <taxon>Pseudomonadati</taxon>
        <taxon>Bacteroidota</taxon>
        <taxon>Flavobacteriia</taxon>
        <taxon>Flavobacteriales</taxon>
        <taxon>Flavobacteriaceae</taxon>
        <taxon>Winogradskyella</taxon>
    </lineage>
</organism>
<protein>
    <recommendedName>
        <fullName evidence="4">TonB family protein</fullName>
    </recommendedName>
</protein>
<evidence type="ECO:0000256" key="1">
    <source>
        <dbReference type="SAM" id="Phobius"/>
    </source>
</evidence>
<dbReference type="EMBL" id="JAFMPT010000004">
    <property type="protein sequence ID" value="MCC1483765.1"/>
    <property type="molecule type" value="Genomic_DNA"/>
</dbReference>
<keyword evidence="3" id="KW-1185">Reference proteome</keyword>
<evidence type="ECO:0008006" key="4">
    <source>
        <dbReference type="Google" id="ProtNLM"/>
    </source>
</evidence>
<accession>A0ABS8EL02</accession>
<comment type="caution">
    <text evidence="2">The sequence shown here is derived from an EMBL/GenBank/DDBJ whole genome shotgun (WGS) entry which is preliminary data.</text>
</comment>
<gene>
    <name evidence="2" type="ORF">J1C55_04105</name>
</gene>
<keyword evidence="1" id="KW-1133">Transmembrane helix</keyword>
<feature type="transmembrane region" description="Helical" evidence="1">
    <location>
        <begin position="9"/>
        <end position="29"/>
    </location>
</feature>
<evidence type="ECO:0000313" key="2">
    <source>
        <dbReference type="EMBL" id="MCC1483765.1"/>
    </source>
</evidence>
<dbReference type="Proteomes" id="UP000778797">
    <property type="component" value="Unassembled WGS sequence"/>
</dbReference>
<evidence type="ECO:0000313" key="3">
    <source>
        <dbReference type="Proteomes" id="UP000778797"/>
    </source>
</evidence>